<dbReference type="Gramene" id="mRNA:HanXRQr2_Chr03g0133641">
    <property type="protein sequence ID" value="mRNA:HanXRQr2_Chr03g0133641"/>
    <property type="gene ID" value="HanXRQr2_Chr03g0133641"/>
</dbReference>
<evidence type="ECO:0000313" key="1">
    <source>
        <dbReference type="EMBL" id="KAF5816373.1"/>
    </source>
</evidence>
<proteinExistence type="predicted"/>
<dbReference type="EMBL" id="MNCJ02000318">
    <property type="protein sequence ID" value="KAF5816373.1"/>
    <property type="molecule type" value="Genomic_DNA"/>
</dbReference>
<dbReference type="EMBL" id="CM007892">
    <property type="protein sequence ID" value="OTG32657.1"/>
    <property type="molecule type" value="Genomic_DNA"/>
</dbReference>
<gene>
    <name evidence="2" type="ORF">HannXRQ_Chr03g0089121</name>
    <name evidence="1" type="ORF">HanXRQr2_Chr03g0133641</name>
</gene>
<reference evidence="1" key="3">
    <citation type="submission" date="2020-06" db="EMBL/GenBank/DDBJ databases">
        <title>Helianthus annuus Genome sequencing and assembly Release 2.</title>
        <authorList>
            <person name="Gouzy J."/>
            <person name="Langlade N."/>
            <person name="Munos S."/>
        </authorList>
    </citation>
    <scope>NUCLEOTIDE SEQUENCE</scope>
    <source>
        <tissue evidence="1">Leaves</tissue>
    </source>
</reference>
<protein>
    <submittedName>
        <fullName evidence="2">Uncharacterized protein</fullName>
    </submittedName>
</protein>
<dbReference type="InParanoid" id="A0A251VAL4"/>
<organism evidence="2 3">
    <name type="scientific">Helianthus annuus</name>
    <name type="common">Common sunflower</name>
    <dbReference type="NCBI Taxonomy" id="4232"/>
    <lineage>
        <taxon>Eukaryota</taxon>
        <taxon>Viridiplantae</taxon>
        <taxon>Streptophyta</taxon>
        <taxon>Embryophyta</taxon>
        <taxon>Tracheophyta</taxon>
        <taxon>Spermatophyta</taxon>
        <taxon>Magnoliopsida</taxon>
        <taxon>eudicotyledons</taxon>
        <taxon>Gunneridae</taxon>
        <taxon>Pentapetalae</taxon>
        <taxon>asterids</taxon>
        <taxon>campanulids</taxon>
        <taxon>Asterales</taxon>
        <taxon>Asteraceae</taxon>
        <taxon>Asteroideae</taxon>
        <taxon>Heliantheae alliance</taxon>
        <taxon>Heliantheae</taxon>
        <taxon>Helianthus</taxon>
    </lineage>
</organism>
<reference evidence="1 3" key="1">
    <citation type="journal article" date="2017" name="Nature">
        <title>The sunflower genome provides insights into oil metabolism, flowering and Asterid evolution.</title>
        <authorList>
            <person name="Badouin H."/>
            <person name="Gouzy J."/>
            <person name="Grassa C.J."/>
            <person name="Murat F."/>
            <person name="Staton S.E."/>
            <person name="Cottret L."/>
            <person name="Lelandais-Briere C."/>
            <person name="Owens G.L."/>
            <person name="Carrere S."/>
            <person name="Mayjonade B."/>
            <person name="Legrand L."/>
            <person name="Gill N."/>
            <person name="Kane N.C."/>
            <person name="Bowers J.E."/>
            <person name="Hubner S."/>
            <person name="Bellec A."/>
            <person name="Berard A."/>
            <person name="Berges H."/>
            <person name="Blanchet N."/>
            <person name="Boniface M.C."/>
            <person name="Brunel D."/>
            <person name="Catrice O."/>
            <person name="Chaidir N."/>
            <person name="Claudel C."/>
            <person name="Donnadieu C."/>
            <person name="Faraut T."/>
            <person name="Fievet G."/>
            <person name="Helmstetter N."/>
            <person name="King M."/>
            <person name="Knapp S.J."/>
            <person name="Lai Z."/>
            <person name="Le Paslier M.C."/>
            <person name="Lippi Y."/>
            <person name="Lorenzon L."/>
            <person name="Mandel J.R."/>
            <person name="Marage G."/>
            <person name="Marchand G."/>
            <person name="Marquand E."/>
            <person name="Bret-Mestries E."/>
            <person name="Morien E."/>
            <person name="Nambeesan S."/>
            <person name="Nguyen T."/>
            <person name="Pegot-Espagnet P."/>
            <person name="Pouilly N."/>
            <person name="Raftis F."/>
            <person name="Sallet E."/>
            <person name="Schiex T."/>
            <person name="Thomas J."/>
            <person name="Vandecasteele C."/>
            <person name="Vares D."/>
            <person name="Vear F."/>
            <person name="Vautrin S."/>
            <person name="Crespi M."/>
            <person name="Mangin B."/>
            <person name="Burke J.M."/>
            <person name="Salse J."/>
            <person name="Munos S."/>
            <person name="Vincourt P."/>
            <person name="Rieseberg L.H."/>
            <person name="Langlade N.B."/>
        </authorList>
    </citation>
    <scope>NUCLEOTIDE SEQUENCE [LARGE SCALE GENOMIC DNA]</scope>
    <source>
        <strain evidence="3">cv. SF193</strain>
        <tissue evidence="1">Leaves</tissue>
    </source>
</reference>
<dbReference type="AlphaFoldDB" id="A0A251VAL4"/>
<keyword evidence="3" id="KW-1185">Reference proteome</keyword>
<sequence>MEIISNLLPLISPPIDIHVNCSCEVVRNTWSLHWEARSLWTRIMNALIKHYDIIFILMLGYFYASAKH</sequence>
<name>A0A251VAL4_HELAN</name>
<accession>A0A251VAL4</accession>
<reference evidence="2" key="2">
    <citation type="submission" date="2017-02" db="EMBL/GenBank/DDBJ databases">
        <title>Sunflower complete genome.</title>
        <authorList>
            <person name="Langlade N."/>
            <person name="Munos S."/>
        </authorList>
    </citation>
    <scope>NUCLEOTIDE SEQUENCE [LARGE SCALE GENOMIC DNA]</scope>
    <source>
        <tissue evidence="2">Leaves</tissue>
    </source>
</reference>
<dbReference type="Proteomes" id="UP000215914">
    <property type="component" value="Chromosome 3"/>
</dbReference>
<evidence type="ECO:0000313" key="2">
    <source>
        <dbReference type="EMBL" id="OTG32657.1"/>
    </source>
</evidence>
<evidence type="ECO:0000313" key="3">
    <source>
        <dbReference type="Proteomes" id="UP000215914"/>
    </source>
</evidence>